<comment type="catalytic activity">
    <reaction evidence="11">
        <text>12-(9Z-octadecenoyloxy)-octadecanoate + H2O = 12-hydroxyoctadecanoate + (9Z)-octadecenoate + H(+)</text>
        <dbReference type="Rhea" id="RHEA:52060"/>
        <dbReference type="ChEBI" id="CHEBI:15377"/>
        <dbReference type="ChEBI" id="CHEBI:15378"/>
        <dbReference type="ChEBI" id="CHEBI:30823"/>
        <dbReference type="ChEBI" id="CHEBI:84201"/>
        <dbReference type="ChEBI" id="CHEBI:136302"/>
    </reaction>
    <physiologicalReaction direction="left-to-right" evidence="11">
        <dbReference type="Rhea" id="RHEA:52061"/>
    </physiologicalReaction>
</comment>
<dbReference type="InterPro" id="IPR006838">
    <property type="entry name" value="ADTRP_AIG1"/>
</dbReference>
<dbReference type="AlphaFoldDB" id="A0A1D2MUJ9"/>
<comment type="subcellular location">
    <subcellularLocation>
        <location evidence="2">Endomembrane system</location>
        <topology evidence="2">Multi-pass membrane protein</topology>
    </subcellularLocation>
</comment>
<comment type="catalytic activity">
    <reaction evidence="10">
        <text>12-octadecanoyloxy-octadecanoate + H2O = 12-hydroxyoctadecanoate + octadecanoate + H(+)</text>
        <dbReference type="Rhea" id="RHEA:52080"/>
        <dbReference type="ChEBI" id="CHEBI:15377"/>
        <dbReference type="ChEBI" id="CHEBI:15378"/>
        <dbReference type="ChEBI" id="CHEBI:25629"/>
        <dbReference type="ChEBI" id="CHEBI:84201"/>
        <dbReference type="ChEBI" id="CHEBI:136330"/>
    </reaction>
    <physiologicalReaction direction="left-to-right" evidence="10">
        <dbReference type="Rhea" id="RHEA:52081"/>
    </physiologicalReaction>
</comment>
<dbReference type="Pfam" id="PF04750">
    <property type="entry name" value="Far-17a_AIG1"/>
    <property type="match status" value="1"/>
</dbReference>
<evidence type="ECO:0000256" key="12">
    <source>
        <dbReference type="ARBA" id="ARBA00048800"/>
    </source>
</evidence>
<dbReference type="OrthoDB" id="1898221at2759"/>
<evidence type="ECO:0000256" key="7">
    <source>
        <dbReference type="ARBA" id="ARBA00047368"/>
    </source>
</evidence>
<protein>
    <submittedName>
        <fullName evidence="18">Androgen-induced protein</fullName>
    </submittedName>
</protein>
<comment type="catalytic activity">
    <reaction evidence="13">
        <text>9-octadecanoyloxy-octadecanoate + H2O = 9-hydroxy-octadecanoate + octadecanoate + H(+)</text>
        <dbReference type="Rhea" id="RHEA:52096"/>
        <dbReference type="ChEBI" id="CHEBI:15377"/>
        <dbReference type="ChEBI" id="CHEBI:15378"/>
        <dbReference type="ChEBI" id="CHEBI:25629"/>
        <dbReference type="ChEBI" id="CHEBI:136286"/>
        <dbReference type="ChEBI" id="CHEBI:136373"/>
    </reaction>
    <physiologicalReaction direction="left-to-right" evidence="13">
        <dbReference type="Rhea" id="RHEA:52097"/>
    </physiologicalReaction>
</comment>
<comment type="catalytic activity">
    <reaction evidence="15">
        <text>13-(9Z-hexadecenoyloxy)-octadecanoate + H2O = 13-hydroxy-octadecanoate + (9Z)-hexadecenoate + H(+)</text>
        <dbReference type="Rhea" id="RHEA:52076"/>
        <dbReference type="ChEBI" id="CHEBI:15377"/>
        <dbReference type="ChEBI" id="CHEBI:15378"/>
        <dbReference type="ChEBI" id="CHEBI:32372"/>
        <dbReference type="ChEBI" id="CHEBI:136304"/>
        <dbReference type="ChEBI" id="CHEBI:136315"/>
    </reaction>
    <physiologicalReaction direction="left-to-right" evidence="15">
        <dbReference type="Rhea" id="RHEA:52077"/>
    </physiologicalReaction>
</comment>
<accession>A0A1D2MUJ9</accession>
<evidence type="ECO:0000256" key="10">
    <source>
        <dbReference type="ARBA" id="ARBA00048680"/>
    </source>
</evidence>
<evidence type="ECO:0000256" key="1">
    <source>
        <dbReference type="ARBA" id="ARBA00000923"/>
    </source>
</evidence>
<keyword evidence="5 17" id="KW-1133">Transmembrane helix</keyword>
<keyword evidence="6 17" id="KW-0472">Membrane</keyword>
<reference evidence="18 19" key="1">
    <citation type="journal article" date="2016" name="Genome Biol. Evol.">
        <title>Gene Family Evolution Reflects Adaptation to Soil Environmental Stressors in the Genome of the Collembolan Orchesella cincta.</title>
        <authorList>
            <person name="Faddeeva-Vakhrusheva A."/>
            <person name="Derks M.F."/>
            <person name="Anvar S.Y."/>
            <person name="Agamennone V."/>
            <person name="Suring W."/>
            <person name="Smit S."/>
            <person name="van Straalen N.M."/>
            <person name="Roelofs D."/>
        </authorList>
    </citation>
    <scope>NUCLEOTIDE SEQUENCE [LARGE SCALE GENOMIC DNA]</scope>
    <source>
        <tissue evidence="18">Mixed pool</tissue>
    </source>
</reference>
<evidence type="ECO:0000256" key="9">
    <source>
        <dbReference type="ARBA" id="ARBA00047863"/>
    </source>
</evidence>
<dbReference type="PANTHER" id="PTHR10989">
    <property type="entry name" value="ANDROGEN-INDUCED PROTEIN 1-RELATED"/>
    <property type="match status" value="1"/>
</dbReference>
<comment type="catalytic activity">
    <reaction evidence="14">
        <text>13-(9Z-octadecenoyloxy)-octadecanoate + H2O = 13-hydroxy-octadecanoate + (9Z)-octadecenoate + H(+)</text>
        <dbReference type="Rhea" id="RHEA:52064"/>
        <dbReference type="ChEBI" id="CHEBI:15377"/>
        <dbReference type="ChEBI" id="CHEBI:15378"/>
        <dbReference type="ChEBI" id="CHEBI:30823"/>
        <dbReference type="ChEBI" id="CHEBI:136303"/>
        <dbReference type="ChEBI" id="CHEBI:136304"/>
    </reaction>
    <physiologicalReaction direction="left-to-right" evidence="14">
        <dbReference type="Rhea" id="RHEA:52065"/>
    </physiologicalReaction>
</comment>
<dbReference type="GO" id="GO:0012505">
    <property type="term" value="C:endomembrane system"/>
    <property type="evidence" value="ECO:0007669"/>
    <property type="project" value="UniProtKB-SubCell"/>
</dbReference>
<comment type="catalytic activity">
    <reaction evidence="8">
        <text>13-octadecanoyloxy-octadecanoate + H2O = 13-hydroxy-octadecanoate + octadecanoate + H(+)</text>
        <dbReference type="Rhea" id="RHEA:52084"/>
        <dbReference type="ChEBI" id="CHEBI:15377"/>
        <dbReference type="ChEBI" id="CHEBI:15378"/>
        <dbReference type="ChEBI" id="CHEBI:25629"/>
        <dbReference type="ChEBI" id="CHEBI:136304"/>
        <dbReference type="ChEBI" id="CHEBI:136335"/>
    </reaction>
    <physiologicalReaction direction="left-to-right" evidence="8">
        <dbReference type="Rhea" id="RHEA:52085"/>
    </physiologicalReaction>
</comment>
<dbReference type="Proteomes" id="UP000094527">
    <property type="component" value="Unassembled WGS sequence"/>
</dbReference>
<dbReference type="OMA" id="IWDRELI"/>
<gene>
    <name evidence="18" type="ORF">Ocin01_10108</name>
</gene>
<evidence type="ECO:0000256" key="3">
    <source>
        <dbReference type="ARBA" id="ARBA00009300"/>
    </source>
</evidence>
<evidence type="ECO:0000256" key="11">
    <source>
        <dbReference type="ARBA" id="ARBA00048701"/>
    </source>
</evidence>
<dbReference type="PANTHER" id="PTHR10989:SF16">
    <property type="entry name" value="AT02829P-RELATED"/>
    <property type="match status" value="1"/>
</dbReference>
<sequence length="235" mass="26561">MCAIKHVSNIFHTTAILCFGYALVYDLFHVYLPAYDPEETFPGRWKFLSVWNVVLQLVFHSVALLNDLFGTNETASNRTSLLQCVRDWLFASWAFPIGLFVSVTYWALIAYDPSLVFPIDGKPFFPPWLNQIVHTGPAVFVLLELFFIPKSETESVCSVFRPCTNLGYTVTYLAWITWVHSQNGVWAYPILDGLNVFLQAAFFVACGLTLLGLYFLGAIIAKCRWGKGSFQTAQS</sequence>
<name>A0A1D2MUJ9_ORCCI</name>
<evidence type="ECO:0000256" key="8">
    <source>
        <dbReference type="ARBA" id="ARBA00047427"/>
    </source>
</evidence>
<evidence type="ECO:0000256" key="13">
    <source>
        <dbReference type="ARBA" id="ARBA00049221"/>
    </source>
</evidence>
<feature type="transmembrane region" description="Helical" evidence="17">
    <location>
        <begin position="7"/>
        <end position="28"/>
    </location>
</feature>
<feature type="transmembrane region" description="Helical" evidence="17">
    <location>
        <begin position="198"/>
        <end position="221"/>
    </location>
</feature>
<evidence type="ECO:0000256" key="5">
    <source>
        <dbReference type="ARBA" id="ARBA00022989"/>
    </source>
</evidence>
<evidence type="ECO:0000256" key="4">
    <source>
        <dbReference type="ARBA" id="ARBA00022692"/>
    </source>
</evidence>
<evidence type="ECO:0000256" key="16">
    <source>
        <dbReference type="ARBA" id="ARBA00049428"/>
    </source>
</evidence>
<evidence type="ECO:0000256" key="2">
    <source>
        <dbReference type="ARBA" id="ARBA00004127"/>
    </source>
</evidence>
<dbReference type="GO" id="GO:0016020">
    <property type="term" value="C:membrane"/>
    <property type="evidence" value="ECO:0007669"/>
    <property type="project" value="InterPro"/>
</dbReference>
<evidence type="ECO:0000256" key="6">
    <source>
        <dbReference type="ARBA" id="ARBA00023136"/>
    </source>
</evidence>
<comment type="catalytic activity">
    <reaction evidence="1">
        <text>9-(9Z-hexadecenoyloxy)-octadecanoate + H2O = (9Z)-hexadecenoate + 9-hydroxy-octadecanoate + H(+)</text>
        <dbReference type="Rhea" id="RHEA:52068"/>
        <dbReference type="ChEBI" id="CHEBI:15377"/>
        <dbReference type="ChEBI" id="CHEBI:15378"/>
        <dbReference type="ChEBI" id="CHEBI:32372"/>
        <dbReference type="ChEBI" id="CHEBI:136286"/>
        <dbReference type="ChEBI" id="CHEBI:136309"/>
    </reaction>
    <physiologicalReaction direction="left-to-right" evidence="1">
        <dbReference type="Rhea" id="RHEA:52069"/>
    </physiologicalReaction>
</comment>
<organism evidence="18 19">
    <name type="scientific">Orchesella cincta</name>
    <name type="common">Springtail</name>
    <name type="synonym">Podura cincta</name>
    <dbReference type="NCBI Taxonomy" id="48709"/>
    <lineage>
        <taxon>Eukaryota</taxon>
        <taxon>Metazoa</taxon>
        <taxon>Ecdysozoa</taxon>
        <taxon>Arthropoda</taxon>
        <taxon>Hexapoda</taxon>
        <taxon>Collembola</taxon>
        <taxon>Entomobryomorpha</taxon>
        <taxon>Entomobryoidea</taxon>
        <taxon>Orchesellidae</taxon>
        <taxon>Orchesellinae</taxon>
        <taxon>Orchesella</taxon>
    </lineage>
</organism>
<comment type="catalytic activity">
    <reaction evidence="9">
        <text>9-hexadecanoyloxy-octadecanoate + H2O = 9-hydroxy-octadecanoate + hexadecanoate + H(+)</text>
        <dbReference type="Rhea" id="RHEA:52052"/>
        <dbReference type="ChEBI" id="CHEBI:7896"/>
        <dbReference type="ChEBI" id="CHEBI:15377"/>
        <dbReference type="ChEBI" id="CHEBI:15378"/>
        <dbReference type="ChEBI" id="CHEBI:83670"/>
        <dbReference type="ChEBI" id="CHEBI:136286"/>
    </reaction>
    <physiologicalReaction direction="left-to-right" evidence="9">
        <dbReference type="Rhea" id="RHEA:52053"/>
    </physiologicalReaction>
</comment>
<evidence type="ECO:0000256" key="17">
    <source>
        <dbReference type="SAM" id="Phobius"/>
    </source>
</evidence>
<evidence type="ECO:0000256" key="14">
    <source>
        <dbReference type="ARBA" id="ARBA00049296"/>
    </source>
</evidence>
<comment type="similarity">
    <text evidence="3">Belongs to the AIG1 family.</text>
</comment>
<keyword evidence="19" id="KW-1185">Reference proteome</keyword>
<evidence type="ECO:0000313" key="18">
    <source>
        <dbReference type="EMBL" id="ODM96578.1"/>
    </source>
</evidence>
<proteinExistence type="inferred from homology"/>
<comment type="catalytic activity">
    <reaction evidence="16">
        <text>12-(9Z-hexadecenoyloxy)-octadecanoate + H2O = 12-hydroxyoctadecanoate + (9Z)-hexadecenoate + H(+)</text>
        <dbReference type="Rhea" id="RHEA:52072"/>
        <dbReference type="ChEBI" id="CHEBI:15377"/>
        <dbReference type="ChEBI" id="CHEBI:15378"/>
        <dbReference type="ChEBI" id="CHEBI:32372"/>
        <dbReference type="ChEBI" id="CHEBI:84201"/>
        <dbReference type="ChEBI" id="CHEBI:136312"/>
    </reaction>
    <physiologicalReaction direction="left-to-right" evidence="16">
        <dbReference type="Rhea" id="RHEA:52073"/>
    </physiologicalReaction>
</comment>
<evidence type="ECO:0000313" key="19">
    <source>
        <dbReference type="Proteomes" id="UP000094527"/>
    </source>
</evidence>
<feature type="transmembrane region" description="Helical" evidence="17">
    <location>
        <begin position="88"/>
        <end position="108"/>
    </location>
</feature>
<comment type="caution">
    <text evidence="18">The sequence shown here is derived from an EMBL/GenBank/DDBJ whole genome shotgun (WGS) entry which is preliminary data.</text>
</comment>
<evidence type="ECO:0000256" key="15">
    <source>
        <dbReference type="ARBA" id="ARBA00049322"/>
    </source>
</evidence>
<keyword evidence="4 17" id="KW-0812">Transmembrane</keyword>
<feature type="transmembrane region" description="Helical" evidence="17">
    <location>
        <begin position="159"/>
        <end position="178"/>
    </location>
</feature>
<comment type="catalytic activity">
    <reaction evidence="12">
        <text>9-(9Z-octadecenoyloxy)-octadecanoate + H2O = 9-hydroxy-octadecanoate + (9Z)-octadecenoate + H(+)</text>
        <dbReference type="Rhea" id="RHEA:52048"/>
        <dbReference type="ChEBI" id="CHEBI:15377"/>
        <dbReference type="ChEBI" id="CHEBI:15378"/>
        <dbReference type="ChEBI" id="CHEBI:30823"/>
        <dbReference type="ChEBI" id="CHEBI:136282"/>
        <dbReference type="ChEBI" id="CHEBI:136286"/>
    </reaction>
    <physiologicalReaction direction="left-to-right" evidence="12">
        <dbReference type="Rhea" id="RHEA:52049"/>
    </physiologicalReaction>
</comment>
<comment type="catalytic activity">
    <reaction evidence="7">
        <text>12-hexadecanoyloxy-octadecanoate + H2O = 12-hydroxyoctadecanoate + hexadecanoate + H(+)</text>
        <dbReference type="Rhea" id="RHEA:52056"/>
        <dbReference type="ChEBI" id="CHEBI:7896"/>
        <dbReference type="ChEBI" id="CHEBI:15377"/>
        <dbReference type="ChEBI" id="CHEBI:15378"/>
        <dbReference type="ChEBI" id="CHEBI:83677"/>
        <dbReference type="ChEBI" id="CHEBI:84201"/>
    </reaction>
    <physiologicalReaction direction="left-to-right" evidence="7">
        <dbReference type="Rhea" id="RHEA:52057"/>
    </physiologicalReaction>
</comment>
<dbReference type="EMBL" id="LJIJ01000525">
    <property type="protein sequence ID" value="ODM96578.1"/>
    <property type="molecule type" value="Genomic_DNA"/>
</dbReference>
<feature type="transmembrane region" description="Helical" evidence="17">
    <location>
        <begin position="128"/>
        <end position="147"/>
    </location>
</feature>
<feature type="transmembrane region" description="Helical" evidence="17">
    <location>
        <begin position="48"/>
        <end position="68"/>
    </location>
</feature>